<dbReference type="PANTHER" id="PTHR42799">
    <property type="entry name" value="MITOCHONDRIAL PEPTIDE METHIONINE SULFOXIDE REDUCTASE"/>
    <property type="match status" value="1"/>
</dbReference>
<sequence>MKKIILFLVFALIAFTGCNEDGREEDVDLIPPKHTQHIETDTQIIKTIYLAGGCFWGVEGYFQRVKGVVDTDTGYANGNTETTSYQALKYTDHAETVRVDYDIAIISLEEILLHYFSIIDPVSLNKQGNDSGRQYRTGVYYTDINDLPVIEKIFSYEEDIHGDLAVEKMALKNFVKAEEYHQDYLEKNPRGYCHIDLNQAEEPLFKKEYKNPEEAQIKETLDELSYSVLRENDTELRWSSPLNSEYRKGIYLDKITGEPLFASKDKFDSGSGWPSFSKPILAGNVTNFEDQSYGMNRIEVRSSGGDNHLGHVFTDGLEEKGGLRYCINGAALTFIPYEEMEEEGYKEYMVLL</sequence>
<dbReference type="EC" id="1.8.4.11" evidence="7"/>
<protein>
    <recommendedName>
        <fullName evidence="7">Peptide methionine sulfoxide reductase MsrA</fullName>
        <shortName evidence="7">Protein-methionine-S-oxide reductase</shortName>
        <ecNumber evidence="7">1.8.4.11</ecNumber>
    </recommendedName>
    <alternativeName>
        <fullName evidence="7">Peptide-methionine (S)-S-oxide reductase</fullName>
        <shortName evidence="7">Peptide Met(O) reductase</shortName>
    </alternativeName>
</protein>
<dbReference type="NCBIfam" id="TIGR00401">
    <property type="entry name" value="msrA"/>
    <property type="match status" value="1"/>
</dbReference>
<evidence type="ECO:0000256" key="2">
    <source>
        <dbReference type="ARBA" id="ARBA00023268"/>
    </source>
</evidence>
<dbReference type="GO" id="GO:0033744">
    <property type="term" value="F:L-methionine:thioredoxin-disulfide S-oxidoreductase activity"/>
    <property type="evidence" value="ECO:0007669"/>
    <property type="project" value="RHEA"/>
</dbReference>
<dbReference type="NCBIfam" id="TIGR00357">
    <property type="entry name" value="peptide-methionine (R)-S-oxide reductase MsrB"/>
    <property type="match status" value="1"/>
</dbReference>
<evidence type="ECO:0000313" key="10">
    <source>
        <dbReference type="Proteomes" id="UP000231203"/>
    </source>
</evidence>
<dbReference type="SUPFAM" id="SSF55068">
    <property type="entry name" value="Peptide methionine sulfoxide reductase"/>
    <property type="match status" value="1"/>
</dbReference>
<dbReference type="AlphaFoldDB" id="A0A2G6MQD9"/>
<dbReference type="GO" id="GO:0005737">
    <property type="term" value="C:cytoplasm"/>
    <property type="evidence" value="ECO:0007669"/>
    <property type="project" value="TreeGrafter"/>
</dbReference>
<dbReference type="InterPro" id="IPR036509">
    <property type="entry name" value="Met_Sox_Rdtase_MsrA_sf"/>
</dbReference>
<feature type="active site" evidence="7">
    <location>
        <position position="54"/>
    </location>
</feature>
<dbReference type="Pfam" id="PF01641">
    <property type="entry name" value="SelR"/>
    <property type="match status" value="1"/>
</dbReference>
<evidence type="ECO:0000313" key="9">
    <source>
        <dbReference type="EMBL" id="PIE62156.1"/>
    </source>
</evidence>
<dbReference type="Gene3D" id="2.170.150.20">
    <property type="entry name" value="Peptide methionine sulfoxide reductase"/>
    <property type="match status" value="1"/>
</dbReference>
<dbReference type="InterPro" id="IPR050162">
    <property type="entry name" value="MsrA_MetSO_reductase"/>
</dbReference>
<dbReference type="EMBL" id="PDTI01000061">
    <property type="protein sequence ID" value="PIE62156.1"/>
    <property type="molecule type" value="Genomic_DNA"/>
</dbReference>
<dbReference type="InterPro" id="IPR011057">
    <property type="entry name" value="Mss4-like_sf"/>
</dbReference>
<keyword evidence="2" id="KW-0511">Multifunctional enzyme</keyword>
<comment type="similarity">
    <text evidence="7">Belongs to the MsrA Met sulfoxide reductase family.</text>
</comment>
<comment type="catalytic activity">
    <reaction evidence="5">
        <text>L-methionyl-[protein] + [thioredoxin]-disulfide + H2O = L-methionyl-(R)-S-oxide-[protein] + [thioredoxin]-dithiol</text>
        <dbReference type="Rhea" id="RHEA:24164"/>
        <dbReference type="Rhea" id="RHEA-COMP:10698"/>
        <dbReference type="Rhea" id="RHEA-COMP:10700"/>
        <dbReference type="Rhea" id="RHEA-COMP:12313"/>
        <dbReference type="Rhea" id="RHEA-COMP:12314"/>
        <dbReference type="ChEBI" id="CHEBI:15377"/>
        <dbReference type="ChEBI" id="CHEBI:16044"/>
        <dbReference type="ChEBI" id="CHEBI:29950"/>
        <dbReference type="ChEBI" id="CHEBI:45764"/>
        <dbReference type="ChEBI" id="CHEBI:50058"/>
        <dbReference type="EC" id="1.8.4.12"/>
    </reaction>
</comment>
<keyword evidence="1 7" id="KW-0560">Oxidoreductase</keyword>
<feature type="domain" description="MsrB" evidence="8">
    <location>
        <begin position="214"/>
        <end position="337"/>
    </location>
</feature>
<accession>A0A2G6MQD9</accession>
<name>A0A2G6MQD9_9BACT</name>
<dbReference type="InterPro" id="IPR002579">
    <property type="entry name" value="Met_Sox_Rdtase_MsrB_dom"/>
</dbReference>
<comment type="function">
    <text evidence="3 7">Has an important function as a repair enzyme for proteins that have been inactivated by oxidation. Catalyzes the reversible oxidation-reduction of methionine sulfoxide in proteins to methionine.</text>
</comment>
<organism evidence="9 10">
    <name type="scientific">Desulfobacter postgatei</name>
    <dbReference type="NCBI Taxonomy" id="2293"/>
    <lineage>
        <taxon>Bacteria</taxon>
        <taxon>Pseudomonadati</taxon>
        <taxon>Thermodesulfobacteriota</taxon>
        <taxon>Desulfobacteria</taxon>
        <taxon>Desulfobacterales</taxon>
        <taxon>Desulfobacteraceae</taxon>
        <taxon>Desulfobacter</taxon>
    </lineage>
</organism>
<dbReference type="InterPro" id="IPR002569">
    <property type="entry name" value="Met_Sox_Rdtase_MsrA_dom"/>
</dbReference>
<dbReference type="SUPFAM" id="SSF51316">
    <property type="entry name" value="Mss4-like"/>
    <property type="match status" value="1"/>
</dbReference>
<evidence type="ECO:0000256" key="1">
    <source>
        <dbReference type="ARBA" id="ARBA00023002"/>
    </source>
</evidence>
<dbReference type="GO" id="GO:0008113">
    <property type="term" value="F:peptide-methionine (S)-S-oxide reductase activity"/>
    <property type="evidence" value="ECO:0007669"/>
    <property type="project" value="UniProtKB-UniRule"/>
</dbReference>
<comment type="caution">
    <text evidence="9">The sequence shown here is derived from an EMBL/GenBank/DDBJ whole genome shotgun (WGS) entry which is preliminary data.</text>
</comment>
<evidence type="ECO:0000256" key="7">
    <source>
        <dbReference type="HAMAP-Rule" id="MF_01401"/>
    </source>
</evidence>
<evidence type="ECO:0000256" key="3">
    <source>
        <dbReference type="ARBA" id="ARBA00024679"/>
    </source>
</evidence>
<dbReference type="PROSITE" id="PS51257">
    <property type="entry name" value="PROKAR_LIPOPROTEIN"/>
    <property type="match status" value="1"/>
</dbReference>
<dbReference type="Gene3D" id="3.30.1060.10">
    <property type="entry name" value="Peptide methionine sulphoxide reductase MsrA"/>
    <property type="match status" value="1"/>
</dbReference>
<proteinExistence type="inferred from homology"/>
<gene>
    <name evidence="7" type="primary">msrA</name>
    <name evidence="9" type="ORF">CSA25_06530</name>
</gene>
<comment type="catalytic activity">
    <reaction evidence="6 7">
        <text>[thioredoxin]-disulfide + L-methionine + H2O = L-methionine (S)-S-oxide + [thioredoxin]-dithiol</text>
        <dbReference type="Rhea" id="RHEA:19993"/>
        <dbReference type="Rhea" id="RHEA-COMP:10698"/>
        <dbReference type="Rhea" id="RHEA-COMP:10700"/>
        <dbReference type="ChEBI" id="CHEBI:15377"/>
        <dbReference type="ChEBI" id="CHEBI:29950"/>
        <dbReference type="ChEBI" id="CHEBI:50058"/>
        <dbReference type="ChEBI" id="CHEBI:57844"/>
        <dbReference type="ChEBI" id="CHEBI:58772"/>
        <dbReference type="EC" id="1.8.4.11"/>
    </reaction>
</comment>
<dbReference type="Pfam" id="PF01625">
    <property type="entry name" value="PMSR"/>
    <property type="match status" value="1"/>
</dbReference>
<dbReference type="GO" id="GO:0034599">
    <property type="term" value="P:cellular response to oxidative stress"/>
    <property type="evidence" value="ECO:0007669"/>
    <property type="project" value="TreeGrafter"/>
</dbReference>
<dbReference type="HAMAP" id="MF_01401">
    <property type="entry name" value="MsrA"/>
    <property type="match status" value="1"/>
</dbReference>
<dbReference type="FunFam" id="3.30.1060.10:FF:000007">
    <property type="entry name" value="Peptide methionine sulfoxide reductase msrA/msrB"/>
    <property type="match status" value="1"/>
</dbReference>
<dbReference type="GO" id="GO:0033743">
    <property type="term" value="F:peptide-methionine (R)-S-oxide reductase activity"/>
    <property type="evidence" value="ECO:0007669"/>
    <property type="project" value="UniProtKB-EC"/>
</dbReference>
<dbReference type="PANTHER" id="PTHR42799:SF2">
    <property type="entry name" value="MITOCHONDRIAL PEPTIDE METHIONINE SULFOXIDE REDUCTASE"/>
    <property type="match status" value="1"/>
</dbReference>
<dbReference type="Proteomes" id="UP000231203">
    <property type="component" value="Unassembled WGS sequence"/>
</dbReference>
<reference evidence="9 10" key="1">
    <citation type="submission" date="2017-10" db="EMBL/GenBank/DDBJ databases">
        <title>Novel microbial diversity and functional potential in the marine mammal oral microbiome.</title>
        <authorList>
            <person name="Dudek N.K."/>
            <person name="Sun C.L."/>
            <person name="Burstein D."/>
            <person name="Kantor R.S."/>
            <person name="Aliaga Goltsman D.S."/>
            <person name="Bik E.M."/>
            <person name="Thomas B.C."/>
            <person name="Banfield J.F."/>
            <person name="Relman D.A."/>
        </authorList>
    </citation>
    <scope>NUCLEOTIDE SEQUENCE [LARGE SCALE GENOMIC DNA]</scope>
    <source>
        <strain evidence="9">DOLJORAL78_47_202</strain>
    </source>
</reference>
<evidence type="ECO:0000256" key="4">
    <source>
        <dbReference type="ARBA" id="ARBA00047806"/>
    </source>
</evidence>
<evidence type="ECO:0000256" key="5">
    <source>
        <dbReference type="ARBA" id="ARBA00048488"/>
    </source>
</evidence>
<dbReference type="PROSITE" id="PS51790">
    <property type="entry name" value="MSRB"/>
    <property type="match status" value="1"/>
</dbReference>
<comment type="catalytic activity">
    <reaction evidence="4 7">
        <text>L-methionyl-[protein] + [thioredoxin]-disulfide + H2O = L-methionyl-(S)-S-oxide-[protein] + [thioredoxin]-dithiol</text>
        <dbReference type="Rhea" id="RHEA:14217"/>
        <dbReference type="Rhea" id="RHEA-COMP:10698"/>
        <dbReference type="Rhea" id="RHEA-COMP:10700"/>
        <dbReference type="Rhea" id="RHEA-COMP:12313"/>
        <dbReference type="Rhea" id="RHEA-COMP:12315"/>
        <dbReference type="ChEBI" id="CHEBI:15377"/>
        <dbReference type="ChEBI" id="CHEBI:16044"/>
        <dbReference type="ChEBI" id="CHEBI:29950"/>
        <dbReference type="ChEBI" id="CHEBI:44120"/>
        <dbReference type="ChEBI" id="CHEBI:50058"/>
        <dbReference type="EC" id="1.8.4.11"/>
    </reaction>
</comment>
<evidence type="ECO:0000256" key="6">
    <source>
        <dbReference type="ARBA" id="ARBA00048782"/>
    </source>
</evidence>
<evidence type="ECO:0000259" key="8">
    <source>
        <dbReference type="PROSITE" id="PS51790"/>
    </source>
</evidence>